<feature type="chain" id="PRO_5044498944" evidence="4">
    <location>
        <begin position="27"/>
        <end position="274"/>
    </location>
</feature>
<dbReference type="Proteomes" id="UP000261580">
    <property type="component" value="Unassembled WGS sequence"/>
</dbReference>
<reference evidence="5" key="2">
    <citation type="submission" date="2025-09" db="UniProtKB">
        <authorList>
            <consortium name="Ensembl"/>
        </authorList>
    </citation>
    <scope>IDENTIFICATION</scope>
</reference>
<keyword evidence="6" id="KW-1185">Reference proteome</keyword>
<dbReference type="STRING" id="32507.ENSNBRP00000016278"/>
<name>A0A3Q4H861_NEOBR</name>
<dbReference type="GO" id="GO:0008194">
    <property type="term" value="F:UDP-glycosyltransferase activity"/>
    <property type="evidence" value="ECO:0007669"/>
    <property type="project" value="InterPro"/>
</dbReference>
<evidence type="ECO:0000313" key="5">
    <source>
        <dbReference type="Ensembl" id="ENSNBRP00000016278.1"/>
    </source>
</evidence>
<organism evidence="5 6">
    <name type="scientific">Neolamprologus brichardi</name>
    <name type="common">Fairy cichlid</name>
    <name type="synonym">Lamprologus brichardi</name>
    <dbReference type="NCBI Taxonomy" id="32507"/>
    <lineage>
        <taxon>Eukaryota</taxon>
        <taxon>Metazoa</taxon>
        <taxon>Chordata</taxon>
        <taxon>Craniata</taxon>
        <taxon>Vertebrata</taxon>
        <taxon>Euteleostomi</taxon>
        <taxon>Actinopterygii</taxon>
        <taxon>Neopterygii</taxon>
        <taxon>Teleostei</taxon>
        <taxon>Neoteleostei</taxon>
        <taxon>Acanthomorphata</taxon>
        <taxon>Ovalentaria</taxon>
        <taxon>Cichlomorphae</taxon>
        <taxon>Cichliformes</taxon>
        <taxon>Cichlidae</taxon>
        <taxon>African cichlids</taxon>
        <taxon>Pseudocrenilabrinae</taxon>
        <taxon>Lamprologini</taxon>
        <taxon>Neolamprologus</taxon>
    </lineage>
</organism>
<dbReference type="PANTHER" id="PTHR48043">
    <property type="entry name" value="EG:EG0003.4 PROTEIN-RELATED"/>
    <property type="match status" value="1"/>
</dbReference>
<sequence length="274" mass="31268">MTSHHACGMLVFLSVFLISYTLQCNGGSILVVPLDGSHWLNMKILLEELHARGHNLTVIRTSRSWYISEKSDLYTSITIEMALDYEQLLDVFLQEEVCYNFLSCTGLISMLSRGHSLWYDAIKHIFDDQNMLKRLRDSQHDLALADPTLAPGLILTKYLKLPLVLNVRWITNGEGHFVLAPSPFSYIPVLRSGLTDKMNFFYDDMCDKYIEGGCDVISLLQEADIWLFRSDFVFEFPRPTMPNVVYIGGFQCKPAQGFVSHPGNMSHLIVRQMC</sequence>
<dbReference type="Pfam" id="PF00201">
    <property type="entry name" value="UDPGT"/>
    <property type="match status" value="2"/>
</dbReference>
<accession>A0A3Q4H861</accession>
<evidence type="ECO:0000256" key="1">
    <source>
        <dbReference type="ARBA" id="ARBA00009995"/>
    </source>
</evidence>
<evidence type="ECO:0000313" key="6">
    <source>
        <dbReference type="Proteomes" id="UP000261580"/>
    </source>
</evidence>
<dbReference type="Ensembl" id="ENSNBRT00000016715.1">
    <property type="protein sequence ID" value="ENSNBRP00000016278.1"/>
    <property type="gene ID" value="ENSNBRG00000012569.1"/>
</dbReference>
<keyword evidence="2" id="KW-0328">Glycosyltransferase</keyword>
<dbReference type="InterPro" id="IPR050271">
    <property type="entry name" value="UDP-glycosyltransferase"/>
</dbReference>
<evidence type="ECO:0000256" key="3">
    <source>
        <dbReference type="ARBA" id="ARBA00022679"/>
    </source>
</evidence>
<keyword evidence="3" id="KW-0808">Transferase</keyword>
<dbReference type="OMA" id="FCHFLEE"/>
<keyword evidence="4" id="KW-0732">Signal</keyword>
<dbReference type="InterPro" id="IPR002213">
    <property type="entry name" value="UDP_glucos_trans"/>
</dbReference>
<protein>
    <submittedName>
        <fullName evidence="5">UDP glucuronosyltransferase 5 family, polypeptide D1</fullName>
    </submittedName>
</protein>
<dbReference type="SUPFAM" id="SSF53756">
    <property type="entry name" value="UDP-Glycosyltransferase/glycogen phosphorylase"/>
    <property type="match status" value="1"/>
</dbReference>
<comment type="similarity">
    <text evidence="1">Belongs to the UDP-glycosyltransferase family.</text>
</comment>
<feature type="signal peptide" evidence="4">
    <location>
        <begin position="1"/>
        <end position="26"/>
    </location>
</feature>
<dbReference type="PANTHER" id="PTHR48043:SF63">
    <property type="entry name" value="UDP GLUCURONOSYLTRANSFERASE 5 FAMILY, POLYPEPTIDE F1-RELATED"/>
    <property type="match status" value="1"/>
</dbReference>
<dbReference type="GeneTree" id="ENSGT00940000165682"/>
<dbReference type="AlphaFoldDB" id="A0A3Q4H861"/>
<evidence type="ECO:0000256" key="4">
    <source>
        <dbReference type="SAM" id="SignalP"/>
    </source>
</evidence>
<evidence type="ECO:0000256" key="2">
    <source>
        <dbReference type="ARBA" id="ARBA00022676"/>
    </source>
</evidence>
<proteinExistence type="inferred from homology"/>
<reference evidence="5" key="1">
    <citation type="submission" date="2025-08" db="UniProtKB">
        <authorList>
            <consortium name="Ensembl"/>
        </authorList>
    </citation>
    <scope>IDENTIFICATION</scope>
</reference>